<dbReference type="GO" id="GO:0004826">
    <property type="term" value="F:phenylalanine-tRNA ligase activity"/>
    <property type="evidence" value="ECO:0007669"/>
    <property type="project" value="UniProtKB-UniRule"/>
</dbReference>
<keyword evidence="10 13" id="KW-0648">Protein biosynthesis</keyword>
<keyword evidence="8 13" id="KW-0067">ATP-binding</keyword>
<dbReference type="Pfam" id="PF02912">
    <property type="entry name" value="Phe_tRNA-synt_N"/>
    <property type="match status" value="1"/>
</dbReference>
<evidence type="ECO:0000256" key="10">
    <source>
        <dbReference type="ARBA" id="ARBA00022917"/>
    </source>
</evidence>
<dbReference type="SUPFAM" id="SSF55681">
    <property type="entry name" value="Class II aaRS and biotin synthetases"/>
    <property type="match status" value="1"/>
</dbReference>
<evidence type="ECO:0000256" key="9">
    <source>
        <dbReference type="ARBA" id="ARBA00022842"/>
    </source>
</evidence>
<dbReference type="GO" id="GO:0005524">
    <property type="term" value="F:ATP binding"/>
    <property type="evidence" value="ECO:0007669"/>
    <property type="project" value="UniProtKB-UniRule"/>
</dbReference>
<dbReference type="GO" id="GO:0000049">
    <property type="term" value="F:tRNA binding"/>
    <property type="evidence" value="ECO:0007669"/>
    <property type="project" value="InterPro"/>
</dbReference>
<keyword evidence="7 13" id="KW-0547">Nucleotide-binding</keyword>
<dbReference type="NCBIfam" id="TIGR00468">
    <property type="entry name" value="pheS"/>
    <property type="match status" value="1"/>
</dbReference>
<keyword evidence="11 13" id="KW-0030">Aminoacyl-tRNA synthetase</keyword>
<evidence type="ECO:0000259" key="14">
    <source>
        <dbReference type="PROSITE" id="PS50862"/>
    </source>
</evidence>
<dbReference type="HAMAP" id="MF_00281">
    <property type="entry name" value="Phe_tRNA_synth_alpha1"/>
    <property type="match status" value="1"/>
</dbReference>
<keyword evidence="4 13" id="KW-0963">Cytoplasm</keyword>
<protein>
    <recommendedName>
        <fullName evidence="13">Phenylalanine--tRNA ligase alpha subunit</fullName>
        <ecNumber evidence="13">6.1.1.20</ecNumber>
    </recommendedName>
    <alternativeName>
        <fullName evidence="13">Phenylalanyl-tRNA synthetase alpha subunit</fullName>
        <shortName evidence="13">PheRS</shortName>
    </alternativeName>
</protein>
<dbReference type="Gene3D" id="3.30.930.10">
    <property type="entry name" value="Bira Bifunctional Protein, Domain 2"/>
    <property type="match status" value="1"/>
</dbReference>
<comment type="cofactor">
    <cofactor evidence="13">
        <name>Mg(2+)</name>
        <dbReference type="ChEBI" id="CHEBI:18420"/>
    </cofactor>
    <text evidence="13">Binds 2 magnesium ions per tetramer.</text>
</comment>
<dbReference type="PANTHER" id="PTHR11538:SF41">
    <property type="entry name" value="PHENYLALANINE--TRNA LIGASE, MITOCHONDRIAL"/>
    <property type="match status" value="1"/>
</dbReference>
<evidence type="ECO:0000256" key="2">
    <source>
        <dbReference type="ARBA" id="ARBA00010207"/>
    </source>
</evidence>
<evidence type="ECO:0000256" key="11">
    <source>
        <dbReference type="ARBA" id="ARBA00023146"/>
    </source>
</evidence>
<dbReference type="GO" id="GO:0000287">
    <property type="term" value="F:magnesium ion binding"/>
    <property type="evidence" value="ECO:0007669"/>
    <property type="project" value="UniProtKB-UniRule"/>
</dbReference>
<evidence type="ECO:0000313" key="15">
    <source>
        <dbReference type="EMBL" id="ACY25341.1"/>
    </source>
</evidence>
<dbReference type="PANTHER" id="PTHR11538">
    <property type="entry name" value="PHENYLALANYL-TRNA SYNTHETASE"/>
    <property type="match status" value="1"/>
</dbReference>
<dbReference type="CDD" id="cd00496">
    <property type="entry name" value="PheRS_alpha_core"/>
    <property type="match status" value="1"/>
</dbReference>
<dbReference type="InterPro" id="IPR006195">
    <property type="entry name" value="aa-tRNA-synth_II"/>
</dbReference>
<feature type="binding site" evidence="13">
    <location>
        <position position="269"/>
    </location>
    <ligand>
        <name>Mg(2+)</name>
        <dbReference type="ChEBI" id="CHEBI:18420"/>
        <note>shared with beta subunit</note>
    </ligand>
</feature>
<comment type="similarity">
    <text evidence="2 13">Belongs to the class-II aminoacyl-tRNA synthetase family. Phe-tRNA synthetase alpha subunit type 1 subfamily.</text>
</comment>
<evidence type="ECO:0000256" key="1">
    <source>
        <dbReference type="ARBA" id="ARBA00004496"/>
    </source>
</evidence>
<keyword evidence="9 13" id="KW-0460">Magnesium</keyword>
<evidence type="ECO:0000256" key="6">
    <source>
        <dbReference type="ARBA" id="ARBA00022723"/>
    </source>
</evidence>
<dbReference type="InterPro" id="IPR004188">
    <property type="entry name" value="Phe-tRNA_ligase_II_N"/>
</dbReference>
<comment type="catalytic activity">
    <reaction evidence="12 13">
        <text>tRNA(Phe) + L-phenylalanine + ATP = L-phenylalanyl-tRNA(Phe) + AMP + diphosphate + H(+)</text>
        <dbReference type="Rhea" id="RHEA:19413"/>
        <dbReference type="Rhea" id="RHEA-COMP:9668"/>
        <dbReference type="Rhea" id="RHEA-COMP:9699"/>
        <dbReference type="ChEBI" id="CHEBI:15378"/>
        <dbReference type="ChEBI" id="CHEBI:30616"/>
        <dbReference type="ChEBI" id="CHEBI:33019"/>
        <dbReference type="ChEBI" id="CHEBI:58095"/>
        <dbReference type="ChEBI" id="CHEBI:78442"/>
        <dbReference type="ChEBI" id="CHEBI:78531"/>
        <dbReference type="ChEBI" id="CHEBI:456215"/>
        <dbReference type="EC" id="6.1.1.20"/>
    </reaction>
</comment>
<dbReference type="InterPro" id="IPR022911">
    <property type="entry name" value="Phe_tRNA_ligase_alpha1_bac"/>
</dbReference>
<dbReference type="Pfam" id="PF01409">
    <property type="entry name" value="tRNA-synt_2d"/>
    <property type="match status" value="1"/>
</dbReference>
<comment type="subunit">
    <text evidence="3 13">Tetramer of two alpha and two beta subunits.</text>
</comment>
<dbReference type="InterPro" id="IPR004529">
    <property type="entry name" value="Phe-tRNA-synth_IIc_asu"/>
</dbReference>
<evidence type="ECO:0000256" key="8">
    <source>
        <dbReference type="ARBA" id="ARBA00022840"/>
    </source>
</evidence>
<comment type="subcellular location">
    <subcellularLocation>
        <location evidence="1 13">Cytoplasm</location>
    </subcellularLocation>
</comment>
<dbReference type="InterPro" id="IPR045864">
    <property type="entry name" value="aa-tRNA-synth_II/BPL/LPL"/>
</dbReference>
<keyword evidence="6 13" id="KW-0479">Metal-binding</keyword>
<feature type="domain" description="Aminoacyl-transfer RNA synthetases class-II family profile" evidence="14">
    <location>
        <begin position="124"/>
        <end position="320"/>
    </location>
</feature>
<organism evidence="15">
    <name type="scientific">uncultured Actinomycetes bacterium</name>
    <dbReference type="NCBI Taxonomy" id="152507"/>
    <lineage>
        <taxon>Bacteria</taxon>
        <taxon>Bacillati</taxon>
        <taxon>Actinomycetota</taxon>
        <taxon>Actinomycetes</taxon>
        <taxon>environmental samples</taxon>
    </lineage>
</organism>
<dbReference type="GO" id="GO:0006432">
    <property type="term" value="P:phenylalanyl-tRNA aminoacylation"/>
    <property type="evidence" value="ECO:0007669"/>
    <property type="project" value="UniProtKB-UniRule"/>
</dbReference>
<evidence type="ECO:0000256" key="3">
    <source>
        <dbReference type="ARBA" id="ARBA00011209"/>
    </source>
</evidence>
<evidence type="ECO:0000256" key="4">
    <source>
        <dbReference type="ARBA" id="ARBA00022490"/>
    </source>
</evidence>
<accession>D0U624</accession>
<evidence type="ECO:0000256" key="5">
    <source>
        <dbReference type="ARBA" id="ARBA00022598"/>
    </source>
</evidence>
<dbReference type="EMBL" id="GQ387491">
    <property type="protein sequence ID" value="ACY25341.1"/>
    <property type="molecule type" value="Genomic_DNA"/>
</dbReference>
<reference evidence="15" key="1">
    <citation type="journal article" date="2009" name="Environ. Microbiol.">
        <title>Comparative analyses of actinobacterial genomic fragments from Lake Kinneret.</title>
        <authorList>
            <person name="Philosof A."/>
            <person name="Sabehi G."/>
            <person name="Beja O."/>
        </authorList>
    </citation>
    <scope>NUCLEOTIDE SEQUENCE</scope>
</reference>
<sequence length="344" mass="37870">MSSSNTLASEISQAQTEALTAIAGASDAAGLRSVQADLSGKKSALTVLRSQLGKIQDAEERKAAGQAINACAQTIEAAIGERMSLLLAGERAQQVASEAMDLSEFVTAKRRGSTHIVTQATQRLEDVFIGLGFQVAEGPEVETDFYNFEALNMPKTHPARSEFDTMFIEPASADQEPNSVLLRTHTSPVQIRVMQSWKPPIYAVMPGRVFRRDTPDATHMPVFHQIEGIVVDKGITFAHLAGIIEAFTKAFFGNEFTSRLRPSFFPFTEPSAEFDIRRANGAWIELGGCGMMHPNVLRAGGIDPDEYTGFAFGFGIDRMAKERHNVEDIREMYTNDLRFLRQFS</sequence>
<gene>
    <name evidence="13" type="primary">pheS</name>
</gene>
<dbReference type="EC" id="6.1.1.20" evidence="13"/>
<dbReference type="AlphaFoldDB" id="D0U624"/>
<dbReference type="InterPro" id="IPR010978">
    <property type="entry name" value="tRNA-bd_arm"/>
</dbReference>
<name>D0U624_9ACTN</name>
<dbReference type="SUPFAM" id="SSF46589">
    <property type="entry name" value="tRNA-binding arm"/>
    <property type="match status" value="1"/>
</dbReference>
<dbReference type="PROSITE" id="PS50862">
    <property type="entry name" value="AA_TRNA_LIGASE_II"/>
    <property type="match status" value="1"/>
</dbReference>
<evidence type="ECO:0000256" key="7">
    <source>
        <dbReference type="ARBA" id="ARBA00022741"/>
    </source>
</evidence>
<evidence type="ECO:0000256" key="13">
    <source>
        <dbReference type="HAMAP-Rule" id="MF_00281"/>
    </source>
</evidence>
<dbReference type="GO" id="GO:0005737">
    <property type="term" value="C:cytoplasm"/>
    <property type="evidence" value="ECO:0007669"/>
    <property type="project" value="UniProtKB-SubCell"/>
</dbReference>
<evidence type="ECO:0000256" key="12">
    <source>
        <dbReference type="ARBA" id="ARBA00049255"/>
    </source>
</evidence>
<dbReference type="InterPro" id="IPR002319">
    <property type="entry name" value="Phenylalanyl-tRNA_Synthase"/>
</dbReference>
<proteinExistence type="inferred from homology"/>
<keyword evidence="5 13" id="KW-0436">Ligase</keyword>